<evidence type="ECO:0000313" key="2">
    <source>
        <dbReference type="EMBL" id="SFB49531.1"/>
    </source>
</evidence>
<evidence type="ECO:0000256" key="1">
    <source>
        <dbReference type="SAM" id="MobiDB-lite"/>
    </source>
</evidence>
<dbReference type="STRING" id="490629.SAMN05216266_11454"/>
<protein>
    <submittedName>
        <fullName evidence="2">Uncharacterized protein</fullName>
    </submittedName>
</protein>
<dbReference type="EMBL" id="FOKG01000014">
    <property type="protein sequence ID" value="SFB49531.1"/>
    <property type="molecule type" value="Genomic_DNA"/>
</dbReference>
<sequence>MDTAEPADALPTNESSRPEAPRAPYRHDAAHIPALARLADAACEDVDDPPEAGVRVEQLAEQMAPAAERPDARAVALAFSYNLRRREIPRGGGAGPAGWPVDISDGDARKSQNRRSTATRTLMWSLGDFTRT</sequence>
<accession>A0A1I1BGY1</accession>
<name>A0A1I1BGY1_9PSEU</name>
<dbReference type="AlphaFoldDB" id="A0A1I1BGY1"/>
<feature type="region of interest" description="Disordered" evidence="1">
    <location>
        <begin position="87"/>
        <end position="120"/>
    </location>
</feature>
<reference evidence="3" key="1">
    <citation type="submission" date="2016-10" db="EMBL/GenBank/DDBJ databases">
        <authorList>
            <person name="Varghese N."/>
            <person name="Submissions S."/>
        </authorList>
    </citation>
    <scope>NUCLEOTIDE SEQUENCE [LARGE SCALE GENOMIC DNA]</scope>
    <source>
        <strain evidence="3">CGMCC 4.3568</strain>
    </source>
</reference>
<organism evidence="2 3">
    <name type="scientific">Amycolatopsis marina</name>
    <dbReference type="NCBI Taxonomy" id="490629"/>
    <lineage>
        <taxon>Bacteria</taxon>
        <taxon>Bacillati</taxon>
        <taxon>Actinomycetota</taxon>
        <taxon>Actinomycetes</taxon>
        <taxon>Pseudonocardiales</taxon>
        <taxon>Pseudonocardiaceae</taxon>
        <taxon>Amycolatopsis</taxon>
    </lineage>
</organism>
<feature type="region of interest" description="Disordered" evidence="1">
    <location>
        <begin position="1"/>
        <end position="28"/>
    </location>
</feature>
<evidence type="ECO:0000313" key="3">
    <source>
        <dbReference type="Proteomes" id="UP000243799"/>
    </source>
</evidence>
<gene>
    <name evidence="2" type="ORF">SAMN05216266_11454</name>
</gene>
<proteinExistence type="predicted"/>
<dbReference type="Proteomes" id="UP000243799">
    <property type="component" value="Unassembled WGS sequence"/>
</dbReference>
<feature type="compositionally biased region" description="Basic and acidic residues" evidence="1">
    <location>
        <begin position="16"/>
        <end position="28"/>
    </location>
</feature>
<keyword evidence="3" id="KW-1185">Reference proteome</keyword>